<evidence type="ECO:0000256" key="5">
    <source>
        <dbReference type="ARBA" id="ARBA00023136"/>
    </source>
</evidence>
<gene>
    <name evidence="10 11" type="primary">LOC106814167</name>
</gene>
<dbReference type="GeneID" id="106814167"/>
<dbReference type="Proteomes" id="UP000695022">
    <property type="component" value="Unplaced"/>
</dbReference>
<evidence type="ECO:0000256" key="7">
    <source>
        <dbReference type="SAM" id="Phobius"/>
    </source>
</evidence>
<feature type="transmembrane region" description="Helical" evidence="7">
    <location>
        <begin position="301"/>
        <end position="327"/>
    </location>
</feature>
<feature type="transmembrane region" description="Helical" evidence="7">
    <location>
        <begin position="211"/>
        <end position="232"/>
    </location>
</feature>
<feature type="transmembrane region" description="Helical" evidence="7">
    <location>
        <begin position="392"/>
        <end position="413"/>
    </location>
</feature>
<dbReference type="PANTHER" id="PTHR23051">
    <property type="entry name" value="SOLUTE CARRIER FAMILY 35, MEMBER F5"/>
    <property type="match status" value="1"/>
</dbReference>
<name>A0ABM1EP29_PRICU</name>
<keyword evidence="4 7" id="KW-1133">Transmembrane helix</keyword>
<evidence type="ECO:0000256" key="3">
    <source>
        <dbReference type="ARBA" id="ARBA00022692"/>
    </source>
</evidence>
<comment type="subcellular location">
    <subcellularLocation>
        <location evidence="1">Membrane</location>
        <topology evidence="1">Multi-pass membrane protein</topology>
    </subcellularLocation>
</comment>
<dbReference type="InterPro" id="IPR000620">
    <property type="entry name" value="EamA_dom"/>
</dbReference>
<dbReference type="RefSeq" id="XP_014673950.1">
    <property type="nucleotide sequence ID" value="XM_014818464.1"/>
</dbReference>
<evidence type="ECO:0000259" key="8">
    <source>
        <dbReference type="Pfam" id="PF00892"/>
    </source>
</evidence>
<proteinExistence type="inferred from homology"/>
<evidence type="ECO:0000313" key="11">
    <source>
        <dbReference type="RefSeq" id="XP_014673950.1"/>
    </source>
</evidence>
<evidence type="ECO:0000313" key="10">
    <source>
        <dbReference type="RefSeq" id="XP_014673949.1"/>
    </source>
</evidence>
<keyword evidence="5 7" id="KW-0472">Membrane</keyword>
<feature type="transmembrane region" description="Helical" evidence="7">
    <location>
        <begin position="366"/>
        <end position="386"/>
    </location>
</feature>
<organism evidence="9 11">
    <name type="scientific">Priapulus caudatus</name>
    <name type="common">Priapulid worm</name>
    <dbReference type="NCBI Taxonomy" id="37621"/>
    <lineage>
        <taxon>Eukaryota</taxon>
        <taxon>Metazoa</taxon>
        <taxon>Ecdysozoa</taxon>
        <taxon>Scalidophora</taxon>
        <taxon>Priapulida</taxon>
        <taxon>Priapulimorpha</taxon>
        <taxon>Priapulimorphida</taxon>
        <taxon>Priapulidae</taxon>
        <taxon>Priapulus</taxon>
    </lineage>
</organism>
<feature type="transmembrane region" description="Helical" evidence="7">
    <location>
        <begin position="48"/>
        <end position="68"/>
    </location>
</feature>
<keyword evidence="9" id="KW-1185">Reference proteome</keyword>
<evidence type="ECO:0000256" key="2">
    <source>
        <dbReference type="ARBA" id="ARBA00007863"/>
    </source>
</evidence>
<dbReference type="SUPFAM" id="SSF103481">
    <property type="entry name" value="Multidrug resistance efflux transporter EmrE"/>
    <property type="match status" value="1"/>
</dbReference>
<dbReference type="RefSeq" id="XP_014673949.1">
    <property type="nucleotide sequence ID" value="XM_014818463.1"/>
</dbReference>
<protein>
    <recommendedName>
        <fullName evidence="6">Solute carrier family 35 member F5</fullName>
    </recommendedName>
</protein>
<evidence type="ECO:0000313" key="9">
    <source>
        <dbReference type="Proteomes" id="UP000695022"/>
    </source>
</evidence>
<comment type="similarity">
    <text evidence="2">Belongs to the SLC35F solute transporter family.</text>
</comment>
<dbReference type="Pfam" id="PF00892">
    <property type="entry name" value="EamA"/>
    <property type="match status" value="1"/>
</dbReference>
<reference evidence="10 11" key="1">
    <citation type="submission" date="2025-05" db="UniProtKB">
        <authorList>
            <consortium name="RefSeq"/>
        </authorList>
    </citation>
    <scope>IDENTIFICATION</scope>
</reference>
<feature type="transmembrane region" description="Helical" evidence="7">
    <location>
        <begin position="272"/>
        <end position="289"/>
    </location>
</feature>
<evidence type="ECO:0000256" key="1">
    <source>
        <dbReference type="ARBA" id="ARBA00004141"/>
    </source>
</evidence>
<feature type="domain" description="EamA" evidence="8">
    <location>
        <begin position="270"/>
        <end position="410"/>
    </location>
</feature>
<accession>A0ABM1EP29</accession>
<evidence type="ECO:0000256" key="6">
    <source>
        <dbReference type="ARBA" id="ARBA00040744"/>
    </source>
</evidence>
<feature type="transmembrane region" description="Helical" evidence="7">
    <location>
        <begin position="339"/>
        <end position="359"/>
    </location>
</feature>
<dbReference type="PANTHER" id="PTHR23051:SF0">
    <property type="entry name" value="SOLUTE CARRIER FAMILY 35 MEMBER F5"/>
    <property type="match status" value="1"/>
</dbReference>
<dbReference type="InterPro" id="IPR037185">
    <property type="entry name" value="EmrE-like"/>
</dbReference>
<evidence type="ECO:0000256" key="4">
    <source>
        <dbReference type="ARBA" id="ARBA00022989"/>
    </source>
</evidence>
<feature type="transmembrane region" description="Helical" evidence="7">
    <location>
        <begin position="244"/>
        <end position="260"/>
    </location>
</feature>
<sequence length="464" mass="51906">MFGVSLNLSRPQRLLLGIFVLFLVVVIWVASAELTQYIFKEQGFSKPYFTTYFKTSLFMLYLTGFVFWMPWRQQCRSAAPGVVEQALIADDVATAESDQLISDPQFVPVRFSDSEIERASGTESDDSNMSLPRAVRFSKVKEVRQLSESQGEEANLARLSYSASVRAEELIKRAANKLTIRQVAKFALMFCFVWFAANCAYQEAIADTQPGVVNVLASTSGLFTLVLAAIFPSAAADKFSLSKFVAVACSVGGVIVVSLSDLQLDGNVPTGAIWALVSAILYSVYLVLLKKKAENEERLDIAMFFGFVGLFNFALLWPGFLALHYSGRERFEWPTRQQWLYLCVNGIIGTVLSEFLWLWGCFLTSSLVATLSLSLAIPATILTDVFMNRVDYSWQFFAGSVPVFVSFICVAVLSHYETWDPILVAVRKLTHCVCRRPAHKLTTRMRELDDEQRESLIGTNSHKS</sequence>
<keyword evidence="3 7" id="KW-0812">Transmembrane</keyword>
<feature type="transmembrane region" description="Helical" evidence="7">
    <location>
        <begin position="186"/>
        <end position="205"/>
    </location>
</feature>